<dbReference type="EMBL" id="JALHLG010000042">
    <property type="protein sequence ID" value="MCJ2188677.1"/>
    <property type="molecule type" value="Genomic_DNA"/>
</dbReference>
<evidence type="ECO:0000313" key="2">
    <source>
        <dbReference type="Proteomes" id="UP001202281"/>
    </source>
</evidence>
<protein>
    <submittedName>
        <fullName evidence="1">Uncharacterized protein</fullName>
    </submittedName>
</protein>
<accession>A0ABT0BUJ0</accession>
<gene>
    <name evidence="1" type="ORF">MTR66_17885</name>
</gene>
<dbReference type="Proteomes" id="UP001202281">
    <property type="component" value="Unassembled WGS sequence"/>
</dbReference>
<sequence length="136" mass="15072">MTILSSPFVPSDFVHQFGWADLGDRPPAKFVARQFDQPTILFQRARRDLFLFPLCEQLFCHLGEAVFRPHTSFDPRLPLGGIGIDVMGEQPARLGQCELRIRADSQFPLHAVPAVSVSAIEGLAFAGGFPSPQIMH</sequence>
<reference evidence="1 2" key="1">
    <citation type="submission" date="2022-04" db="EMBL/GenBank/DDBJ databases">
        <title>Identification of a novel bacterium isolated from mangrove sediments.</title>
        <authorList>
            <person name="Pan X."/>
        </authorList>
    </citation>
    <scope>NUCLEOTIDE SEQUENCE [LARGE SCALE GENOMIC DNA]</scope>
    <source>
        <strain evidence="1 2">B2638</strain>
    </source>
</reference>
<evidence type="ECO:0000313" key="1">
    <source>
        <dbReference type="EMBL" id="MCJ2188677.1"/>
    </source>
</evidence>
<organism evidence="1 2">
    <name type="scientific">Novosphingobium beihaiensis</name>
    <dbReference type="NCBI Taxonomy" id="2930389"/>
    <lineage>
        <taxon>Bacteria</taxon>
        <taxon>Pseudomonadati</taxon>
        <taxon>Pseudomonadota</taxon>
        <taxon>Alphaproteobacteria</taxon>
        <taxon>Sphingomonadales</taxon>
        <taxon>Sphingomonadaceae</taxon>
        <taxon>Novosphingobium</taxon>
    </lineage>
</organism>
<comment type="caution">
    <text evidence="1">The sequence shown here is derived from an EMBL/GenBank/DDBJ whole genome shotgun (WGS) entry which is preliminary data.</text>
</comment>
<name>A0ABT0BUJ0_9SPHN</name>
<keyword evidence="2" id="KW-1185">Reference proteome</keyword>
<proteinExistence type="predicted"/>